<organism evidence="12 13">
    <name type="scientific">Liparis tanakae</name>
    <name type="common">Tanaka's snailfish</name>
    <dbReference type="NCBI Taxonomy" id="230148"/>
    <lineage>
        <taxon>Eukaryota</taxon>
        <taxon>Metazoa</taxon>
        <taxon>Chordata</taxon>
        <taxon>Craniata</taxon>
        <taxon>Vertebrata</taxon>
        <taxon>Euteleostomi</taxon>
        <taxon>Actinopterygii</taxon>
        <taxon>Neopterygii</taxon>
        <taxon>Teleostei</taxon>
        <taxon>Neoteleostei</taxon>
        <taxon>Acanthomorphata</taxon>
        <taxon>Eupercaria</taxon>
        <taxon>Perciformes</taxon>
        <taxon>Cottioidei</taxon>
        <taxon>Cottales</taxon>
        <taxon>Liparidae</taxon>
        <taxon>Liparis</taxon>
    </lineage>
</organism>
<keyword evidence="7" id="KW-0496">Mitochondrion</keyword>
<evidence type="ECO:0000256" key="10">
    <source>
        <dbReference type="SAM" id="MobiDB-lite"/>
    </source>
</evidence>
<comment type="subcellular location">
    <subcellularLocation>
        <location evidence="1">Mitochondrion inner membrane</location>
        <topology evidence="1">Multi-pass membrane protein</topology>
    </subcellularLocation>
</comment>
<dbReference type="OrthoDB" id="2378895at2759"/>
<dbReference type="Pfam" id="PF07096">
    <property type="entry name" value="DUF1358"/>
    <property type="match status" value="1"/>
</dbReference>
<comment type="caution">
    <text evidence="12">The sequence shown here is derived from an EMBL/GenBank/DDBJ whole genome shotgun (WGS) entry which is preliminary data.</text>
</comment>
<keyword evidence="8 11" id="KW-0472">Membrane</keyword>
<reference evidence="12 13" key="1">
    <citation type="submission" date="2019-03" db="EMBL/GenBank/DDBJ databases">
        <title>First draft genome of Liparis tanakae, snailfish: a comprehensive survey of snailfish specific genes.</title>
        <authorList>
            <person name="Kim W."/>
            <person name="Song I."/>
            <person name="Jeong J.-H."/>
            <person name="Kim D."/>
            <person name="Kim S."/>
            <person name="Ryu S."/>
            <person name="Song J.Y."/>
            <person name="Lee S.K."/>
        </authorList>
    </citation>
    <scope>NUCLEOTIDE SEQUENCE [LARGE SCALE GENOMIC DNA]</scope>
    <source>
        <tissue evidence="12">Muscle</tissue>
    </source>
</reference>
<dbReference type="InterPro" id="IPR009792">
    <property type="entry name" value="TMEM242"/>
</dbReference>
<feature type="transmembrane region" description="Helical" evidence="11">
    <location>
        <begin position="129"/>
        <end position="146"/>
    </location>
</feature>
<comment type="function">
    <text evidence="9">Scaffold protein that participates in the c-ring assembly of mitochondrial ATP synthase (F(1)F(0) ATP synthase or complex V) by facilitating the membrane insertion and oligomer formation of the subunit c/ATP5MC3. Participates in the incorporation of the c-ring into vestigial complexes. Additionally influences the incorporation of subunits MT-ATP6, MT-ATP8, ATP5MJ, and ATP5MK in the ATP synthase.</text>
</comment>
<feature type="compositionally biased region" description="Basic and acidic residues" evidence="10">
    <location>
        <begin position="1"/>
        <end position="10"/>
    </location>
</feature>
<feature type="transmembrane region" description="Helical" evidence="11">
    <location>
        <begin position="78"/>
        <end position="100"/>
    </location>
</feature>
<protein>
    <recommendedName>
        <fullName evidence="3">Transmembrane protein 242</fullName>
    </recommendedName>
</protein>
<gene>
    <name evidence="12" type="primary">tmem242</name>
    <name evidence="12" type="ORF">EYF80_057480</name>
</gene>
<evidence type="ECO:0000256" key="1">
    <source>
        <dbReference type="ARBA" id="ARBA00004448"/>
    </source>
</evidence>
<evidence type="ECO:0000256" key="5">
    <source>
        <dbReference type="ARBA" id="ARBA00022792"/>
    </source>
</evidence>
<evidence type="ECO:0000256" key="4">
    <source>
        <dbReference type="ARBA" id="ARBA00022692"/>
    </source>
</evidence>
<keyword evidence="6 11" id="KW-1133">Transmembrane helix</keyword>
<dbReference type="EMBL" id="SRLO01002748">
    <property type="protein sequence ID" value="TNN32360.1"/>
    <property type="molecule type" value="Genomic_DNA"/>
</dbReference>
<evidence type="ECO:0000256" key="7">
    <source>
        <dbReference type="ARBA" id="ARBA00023128"/>
    </source>
</evidence>
<dbReference type="Proteomes" id="UP000314294">
    <property type="component" value="Unassembled WGS sequence"/>
</dbReference>
<evidence type="ECO:0000256" key="2">
    <source>
        <dbReference type="ARBA" id="ARBA00007570"/>
    </source>
</evidence>
<evidence type="ECO:0000256" key="11">
    <source>
        <dbReference type="SAM" id="Phobius"/>
    </source>
</evidence>
<proteinExistence type="inferred from homology"/>
<evidence type="ECO:0000256" key="6">
    <source>
        <dbReference type="ARBA" id="ARBA00022989"/>
    </source>
</evidence>
<comment type="similarity">
    <text evidence="2">Belongs to the TMEM242 family.</text>
</comment>
<dbReference type="GO" id="GO:0005743">
    <property type="term" value="C:mitochondrial inner membrane"/>
    <property type="evidence" value="ECO:0007669"/>
    <property type="project" value="UniProtKB-SubCell"/>
</dbReference>
<name>A0A4Z2EUP3_9TELE</name>
<dbReference type="PANTHER" id="PTHR13141">
    <property type="entry name" value="TRANSMEMBRANE PROTEIN 242"/>
    <property type="match status" value="1"/>
</dbReference>
<feature type="region of interest" description="Disordered" evidence="10">
    <location>
        <begin position="1"/>
        <end position="32"/>
    </location>
</feature>
<evidence type="ECO:0000256" key="9">
    <source>
        <dbReference type="ARBA" id="ARBA00045905"/>
    </source>
</evidence>
<dbReference type="PANTHER" id="PTHR13141:SF4">
    <property type="entry name" value="TRANSMEMBRANE PROTEIN 242"/>
    <property type="match status" value="1"/>
</dbReference>
<accession>A0A4Z2EUP3</accession>
<evidence type="ECO:0000256" key="8">
    <source>
        <dbReference type="ARBA" id="ARBA00023136"/>
    </source>
</evidence>
<evidence type="ECO:0000313" key="13">
    <source>
        <dbReference type="Proteomes" id="UP000314294"/>
    </source>
</evidence>
<dbReference type="AlphaFoldDB" id="A0A4Z2EUP3"/>
<keyword evidence="5" id="KW-0999">Mitochondrion inner membrane</keyword>
<evidence type="ECO:0000313" key="12">
    <source>
        <dbReference type="EMBL" id="TNN32360.1"/>
    </source>
</evidence>
<sequence length="234" mass="24550">MAAADRRGAAEDEADAKLQTLKDSQTDRQTPPALCSANRRLAPCPAARCHAVIGRLVQGRPIAHLLSFDVSHSGSARAAFLTVVASGGLVAGFGSSLALAKKHDPTWFSKGVAAAAAAPEGGASVALRALGWGSLLAWGGVALLSLSQSSWNQNREHVVPLLFFCGDSIKGVLFPEGPKFFTGKMQFIGIPTLTLNSSIYRTTRAQLGTALGPRSEEDCMDHLSTGTGVTPWWP</sequence>
<keyword evidence="13" id="KW-1185">Reference proteome</keyword>
<keyword evidence="4 11" id="KW-0812">Transmembrane</keyword>
<evidence type="ECO:0000256" key="3">
    <source>
        <dbReference type="ARBA" id="ARBA00013934"/>
    </source>
</evidence>